<dbReference type="InterPro" id="IPR050584">
    <property type="entry name" value="Cholesterol_7-desaturase"/>
</dbReference>
<evidence type="ECO:0000313" key="13">
    <source>
        <dbReference type="Proteomes" id="UP001464923"/>
    </source>
</evidence>
<evidence type="ECO:0000256" key="8">
    <source>
        <dbReference type="ARBA" id="ARBA00023221"/>
    </source>
</evidence>
<dbReference type="PROSITE" id="PS00570">
    <property type="entry name" value="RING_HYDROXYL_ALPHA"/>
    <property type="match status" value="1"/>
</dbReference>
<keyword evidence="8" id="KW-0753">Steroid metabolism</keyword>
<dbReference type="PANTHER" id="PTHR21266:SF60">
    <property type="entry name" value="3-KETOSTEROID-9-ALPHA-MONOOXYGENASE, OXYGENASE COMPONENT"/>
    <property type="match status" value="1"/>
</dbReference>
<keyword evidence="4" id="KW-0442">Lipid degradation</keyword>
<evidence type="ECO:0000256" key="5">
    <source>
        <dbReference type="ARBA" id="ARBA00023002"/>
    </source>
</evidence>
<comment type="subunit">
    <text evidence="10">Homotrimer. The two-component system 3-ketosteroid-9-alpha-monooxygenase is composed of an oxygenase component KshA and a reductase component KshB.</text>
</comment>
<evidence type="ECO:0000256" key="3">
    <source>
        <dbReference type="ARBA" id="ARBA00022723"/>
    </source>
</evidence>
<dbReference type="Gene3D" id="2.102.10.10">
    <property type="entry name" value="Rieske [2Fe-2S] iron-sulphur domain"/>
    <property type="match status" value="1"/>
</dbReference>
<evidence type="ECO:0000313" key="12">
    <source>
        <dbReference type="EMBL" id="MEQ3542317.1"/>
    </source>
</evidence>
<dbReference type="PROSITE" id="PS51296">
    <property type="entry name" value="RIESKE"/>
    <property type="match status" value="1"/>
</dbReference>
<evidence type="ECO:0000256" key="2">
    <source>
        <dbReference type="ARBA" id="ARBA00022714"/>
    </source>
</evidence>
<name>A0ABV1K257_9PSEU</name>
<reference evidence="12 13" key="1">
    <citation type="submission" date="2024-03" db="EMBL/GenBank/DDBJ databases">
        <title>Draft genome sequence of Pseudonocardia tropica JCM 19149.</title>
        <authorList>
            <person name="Butdee W."/>
            <person name="Duangmal K."/>
        </authorList>
    </citation>
    <scope>NUCLEOTIDE SEQUENCE [LARGE SCALE GENOMIC DNA]</scope>
    <source>
        <strain evidence="12 13">JCM 19149</strain>
    </source>
</reference>
<dbReference type="Pfam" id="PF00355">
    <property type="entry name" value="Rieske"/>
    <property type="match status" value="1"/>
</dbReference>
<comment type="caution">
    <text evidence="12">The sequence shown here is derived from an EMBL/GenBank/DDBJ whole genome shotgun (WGS) entry which is preliminary data.</text>
</comment>
<evidence type="ECO:0000259" key="11">
    <source>
        <dbReference type="PROSITE" id="PS51296"/>
    </source>
</evidence>
<dbReference type="InterPro" id="IPR015881">
    <property type="entry name" value="ARHD_Rieske_2Fe_2S"/>
</dbReference>
<dbReference type="Proteomes" id="UP001464923">
    <property type="component" value="Unassembled WGS sequence"/>
</dbReference>
<organism evidence="12 13">
    <name type="scientific">Pseudonocardia tropica</name>
    <dbReference type="NCBI Taxonomy" id="681289"/>
    <lineage>
        <taxon>Bacteria</taxon>
        <taxon>Bacillati</taxon>
        <taxon>Actinomycetota</taxon>
        <taxon>Actinomycetes</taxon>
        <taxon>Pseudonocardiales</taxon>
        <taxon>Pseudonocardiaceae</taxon>
        <taxon>Pseudonocardia</taxon>
    </lineage>
</organism>
<dbReference type="Pfam" id="PF19298">
    <property type="entry name" value="KshA_C"/>
    <property type="match status" value="1"/>
</dbReference>
<keyword evidence="8" id="KW-0443">Lipid metabolism</keyword>
<evidence type="ECO:0000256" key="6">
    <source>
        <dbReference type="ARBA" id="ARBA00023004"/>
    </source>
</evidence>
<dbReference type="EMBL" id="JBEDNP010000032">
    <property type="protein sequence ID" value="MEQ3542317.1"/>
    <property type="molecule type" value="Genomic_DNA"/>
</dbReference>
<evidence type="ECO:0000256" key="10">
    <source>
        <dbReference type="ARBA" id="ARBA00046982"/>
    </source>
</evidence>
<keyword evidence="7" id="KW-0411">Iron-sulfur</keyword>
<dbReference type="InterPro" id="IPR017941">
    <property type="entry name" value="Rieske_2Fe-2S"/>
</dbReference>
<comment type="cofactor">
    <cofactor evidence="1">
        <name>Fe cation</name>
        <dbReference type="ChEBI" id="CHEBI:24875"/>
    </cofactor>
</comment>
<evidence type="ECO:0000256" key="9">
    <source>
        <dbReference type="ARBA" id="ARBA00030944"/>
    </source>
</evidence>
<dbReference type="SUPFAM" id="SSF50022">
    <property type="entry name" value="ISP domain"/>
    <property type="match status" value="1"/>
</dbReference>
<proteinExistence type="predicted"/>
<dbReference type="RefSeq" id="WP_345643789.1">
    <property type="nucleotide sequence ID" value="NZ_BAABLY010000020.1"/>
</dbReference>
<evidence type="ECO:0000256" key="4">
    <source>
        <dbReference type="ARBA" id="ARBA00022963"/>
    </source>
</evidence>
<sequence length="322" mass="34829">MTARPVRGWCLLAFESELRDTLTPSTAGNIRVVIVRHAGEVRVVDGDCPHRGAHLAHGRLERDRIVCPFHGHRIGLGDTGDEPGSCRFRVREYPTLVVGGMVFARFGTGHEHGLEAYLTELDHTHYVITGFTMPVRAGAHWVTENALDDAHFRQVHGIGTRPGLDVTTGPDGELVATGFFALPRAAGAGRSGDGPVRVSYEARVYSPWLVVSALGGSRPYIIVTGATPLPDGTCTVRLALVAPPHADATPDGEWCREILRNSRDGLERDRAVWEHLSPTTPFSPTPQDAPVLAFRDFCRPFQDAGPAPSIPFRREAAGAGTS</sequence>
<evidence type="ECO:0000256" key="1">
    <source>
        <dbReference type="ARBA" id="ARBA00001962"/>
    </source>
</evidence>
<protein>
    <recommendedName>
        <fullName evidence="9">Rieske-type oxygenase</fullName>
    </recommendedName>
</protein>
<keyword evidence="13" id="KW-1185">Reference proteome</keyword>
<dbReference type="InterPro" id="IPR036922">
    <property type="entry name" value="Rieske_2Fe-2S_sf"/>
</dbReference>
<keyword evidence="5" id="KW-0560">Oxidoreductase</keyword>
<dbReference type="InterPro" id="IPR045605">
    <property type="entry name" value="KshA-like_C"/>
</dbReference>
<gene>
    <name evidence="12" type="ORF">WHI96_26260</name>
</gene>
<evidence type="ECO:0000256" key="7">
    <source>
        <dbReference type="ARBA" id="ARBA00023014"/>
    </source>
</evidence>
<keyword evidence="3" id="KW-0479">Metal-binding</keyword>
<keyword evidence="6" id="KW-0408">Iron</keyword>
<feature type="domain" description="Rieske" evidence="11">
    <location>
        <begin position="9"/>
        <end position="104"/>
    </location>
</feature>
<dbReference type="Gene3D" id="3.90.380.10">
    <property type="entry name" value="Naphthalene 1,2-dioxygenase Alpha Subunit, Chain A, domain 1"/>
    <property type="match status" value="1"/>
</dbReference>
<dbReference type="PANTHER" id="PTHR21266">
    <property type="entry name" value="IRON-SULFUR DOMAIN CONTAINING PROTEIN"/>
    <property type="match status" value="1"/>
</dbReference>
<dbReference type="SUPFAM" id="SSF55961">
    <property type="entry name" value="Bet v1-like"/>
    <property type="match status" value="1"/>
</dbReference>
<accession>A0ABV1K257</accession>
<keyword evidence="2" id="KW-0001">2Fe-2S</keyword>